<evidence type="ECO:0000313" key="1">
    <source>
        <dbReference type="EMBL" id="KOM51390.1"/>
    </source>
</evidence>
<dbReference type="AlphaFoldDB" id="A0A0L9V8H4"/>
<accession>A0A0L9V8H4</accession>
<gene>
    <name evidence="1" type="ORF">LR48_Vigan09g004900</name>
</gene>
<evidence type="ECO:0000313" key="2">
    <source>
        <dbReference type="Proteomes" id="UP000053144"/>
    </source>
</evidence>
<dbReference type="Gramene" id="KOM51390">
    <property type="protein sequence ID" value="KOM51390"/>
    <property type="gene ID" value="LR48_Vigan09g004900"/>
</dbReference>
<reference evidence="2" key="1">
    <citation type="journal article" date="2015" name="Proc. Natl. Acad. Sci. U.S.A.">
        <title>Genome sequencing of adzuki bean (Vigna angularis) provides insight into high starch and low fat accumulation and domestication.</title>
        <authorList>
            <person name="Yang K."/>
            <person name="Tian Z."/>
            <person name="Chen C."/>
            <person name="Luo L."/>
            <person name="Zhao B."/>
            <person name="Wang Z."/>
            <person name="Yu L."/>
            <person name="Li Y."/>
            <person name="Sun Y."/>
            <person name="Li W."/>
            <person name="Chen Y."/>
            <person name="Li Y."/>
            <person name="Zhang Y."/>
            <person name="Ai D."/>
            <person name="Zhao J."/>
            <person name="Shang C."/>
            <person name="Ma Y."/>
            <person name="Wu B."/>
            <person name="Wang M."/>
            <person name="Gao L."/>
            <person name="Sun D."/>
            <person name="Zhang P."/>
            <person name="Guo F."/>
            <person name="Wang W."/>
            <person name="Li Y."/>
            <person name="Wang J."/>
            <person name="Varshney R.K."/>
            <person name="Wang J."/>
            <person name="Ling H.Q."/>
            <person name="Wan P."/>
        </authorList>
    </citation>
    <scope>NUCLEOTIDE SEQUENCE</scope>
    <source>
        <strain evidence="2">cv. Jingnong 6</strain>
    </source>
</reference>
<name>A0A0L9V8H4_PHAAN</name>
<proteinExistence type="predicted"/>
<sequence>MPSPPPSEPRFYRATPLQQILPPTKHPFIPKNRPIETKESSKTINFSYCNSFAFSLTVDTPISLKMIDIPLDDYSLRRYRQKVIKGYPHPRCIKQHYIVF</sequence>
<organism evidence="1 2">
    <name type="scientific">Phaseolus angularis</name>
    <name type="common">Azuki bean</name>
    <name type="synonym">Vigna angularis</name>
    <dbReference type="NCBI Taxonomy" id="3914"/>
    <lineage>
        <taxon>Eukaryota</taxon>
        <taxon>Viridiplantae</taxon>
        <taxon>Streptophyta</taxon>
        <taxon>Embryophyta</taxon>
        <taxon>Tracheophyta</taxon>
        <taxon>Spermatophyta</taxon>
        <taxon>Magnoliopsida</taxon>
        <taxon>eudicotyledons</taxon>
        <taxon>Gunneridae</taxon>
        <taxon>Pentapetalae</taxon>
        <taxon>rosids</taxon>
        <taxon>fabids</taxon>
        <taxon>Fabales</taxon>
        <taxon>Fabaceae</taxon>
        <taxon>Papilionoideae</taxon>
        <taxon>50 kb inversion clade</taxon>
        <taxon>NPAAA clade</taxon>
        <taxon>indigoferoid/millettioid clade</taxon>
        <taxon>Phaseoleae</taxon>
        <taxon>Vigna</taxon>
    </lineage>
</organism>
<dbReference type="Proteomes" id="UP000053144">
    <property type="component" value="Chromosome 9"/>
</dbReference>
<dbReference type="EMBL" id="CM003379">
    <property type="protein sequence ID" value="KOM51390.1"/>
    <property type="molecule type" value="Genomic_DNA"/>
</dbReference>
<protein>
    <submittedName>
        <fullName evidence="1">Uncharacterized protein</fullName>
    </submittedName>
</protein>